<dbReference type="AlphaFoldDB" id="A0AAX0VB93"/>
<reference evidence="1 2" key="1">
    <citation type="submission" date="2016-09" db="EMBL/GenBank/DDBJ databases">
        <authorList>
            <person name="Inglin R.C."/>
        </authorList>
    </citation>
    <scope>NUCLEOTIDE SEQUENCE [LARGE SCALE GENOMIC DNA]</scope>
    <source>
        <strain evidence="1 2">RI-517</strain>
    </source>
</reference>
<name>A0AAX0VB93_LATSK</name>
<proteinExistence type="predicted"/>
<dbReference type="EMBL" id="MKGH01000017">
    <property type="protein sequence ID" value="PKX78405.1"/>
    <property type="molecule type" value="Genomic_DNA"/>
</dbReference>
<dbReference type="Proteomes" id="UP000234349">
    <property type="component" value="Unassembled WGS sequence"/>
</dbReference>
<organism evidence="1 2">
    <name type="scientific">Latilactobacillus sakei</name>
    <name type="common">Lactobacillus sakei</name>
    <dbReference type="NCBI Taxonomy" id="1599"/>
    <lineage>
        <taxon>Bacteria</taxon>
        <taxon>Bacillati</taxon>
        <taxon>Bacillota</taxon>
        <taxon>Bacilli</taxon>
        <taxon>Lactobacillales</taxon>
        <taxon>Lactobacillaceae</taxon>
        <taxon>Latilactobacillus</taxon>
    </lineage>
</organism>
<dbReference type="InterPro" id="IPR006523">
    <property type="entry name" value="RinA"/>
</dbReference>
<evidence type="ECO:0000313" key="1">
    <source>
        <dbReference type="EMBL" id="PKX78405.1"/>
    </source>
</evidence>
<accession>A0AAX0VB93</accession>
<sequence length="138" mass="16376">MVRRSTFNRIEDILRDYPHYDDYIYEREQEIRYPHTESDENIGGGSSPMQQEHTTATLIRIEDDRYINQMRRQQIAIRDCLSAARSNVVNEMCDELYFKSNQTLTLDGVAQKLHVSKAKLSRDRKRLFEDISKKLAIY</sequence>
<dbReference type="NCBIfam" id="TIGR01636">
    <property type="entry name" value="phage_rinA"/>
    <property type="match status" value="1"/>
</dbReference>
<comment type="caution">
    <text evidence="1">The sequence shown here is derived from an EMBL/GenBank/DDBJ whole genome shotgun (WGS) entry which is preliminary data.</text>
</comment>
<evidence type="ECO:0000313" key="2">
    <source>
        <dbReference type="Proteomes" id="UP000234349"/>
    </source>
</evidence>
<protein>
    <submittedName>
        <fullName evidence="1">Transcriptional regulator</fullName>
    </submittedName>
</protein>
<gene>
    <name evidence="1" type="ORF">CUR37_04300</name>
</gene>